<dbReference type="EMBL" id="MW749010">
    <property type="protein sequence ID" value="QYA57454.1"/>
    <property type="molecule type" value="Genomic_DNA"/>
</dbReference>
<protein>
    <submittedName>
        <fullName evidence="1">Uncharacterized protein</fullName>
    </submittedName>
</protein>
<sequence>MNEDIYEDLLNAETSQTAYESVLREDGSLPDYLIYLPRMTQYRVVGFTKVKTDNDEWVDGLSYFETMGSRFFTDRKDEQTVLYTRPLHLFTVGNWSFVYNSSVGAKPSFDSHD</sequence>
<proteinExistence type="predicted"/>
<dbReference type="Proteomes" id="UP000827626">
    <property type="component" value="Segment"/>
</dbReference>
<keyword evidence="2" id="KW-1185">Reference proteome</keyword>
<gene>
    <name evidence="1" type="ORF">SARAHDANIELLE_26</name>
</gene>
<organism evidence="1 2">
    <name type="scientific">Hafnia phage vB_HpaM_SarahDanielle</name>
    <dbReference type="NCBI Taxonomy" id="2836113"/>
    <lineage>
        <taxon>Viruses</taxon>
        <taxon>Duplodnaviria</taxon>
        <taxon>Heunggongvirae</taxon>
        <taxon>Uroviricota</taxon>
        <taxon>Caudoviricetes</taxon>
        <taxon>Andersonviridae</taxon>
        <taxon>Andersonviridae incertae sedis</taxon>
        <taxon>Daniellevirus</taxon>
        <taxon>Daniellevirus danielle</taxon>
    </lineage>
</organism>
<reference evidence="1" key="1">
    <citation type="submission" date="2021-03" db="EMBL/GenBank/DDBJ databases">
        <authorList>
            <person name="Thompson D.W."/>
            <person name="Brown H.M.F."/>
            <person name="Thompson S.D."/>
            <person name="Grose J.H."/>
        </authorList>
    </citation>
    <scope>NUCLEOTIDE SEQUENCE</scope>
</reference>
<evidence type="ECO:0000313" key="2">
    <source>
        <dbReference type="Proteomes" id="UP000827626"/>
    </source>
</evidence>
<accession>A0AAE8BFC4</accession>
<evidence type="ECO:0000313" key="1">
    <source>
        <dbReference type="EMBL" id="QYA57454.1"/>
    </source>
</evidence>
<name>A0AAE8BFC4_9CAUD</name>